<feature type="signal peptide" evidence="3">
    <location>
        <begin position="1"/>
        <end position="20"/>
    </location>
</feature>
<evidence type="ECO:0000256" key="1">
    <source>
        <dbReference type="SAM" id="Coils"/>
    </source>
</evidence>
<dbReference type="Gene3D" id="2.130.10.10">
    <property type="entry name" value="YVTN repeat-like/Quinoprotein amine dehydrogenase"/>
    <property type="match status" value="3"/>
</dbReference>
<dbReference type="SUPFAM" id="SSF63829">
    <property type="entry name" value="Calcium-dependent phosphotriesterase"/>
    <property type="match status" value="2"/>
</dbReference>
<evidence type="ECO:0000313" key="6">
    <source>
        <dbReference type="Proteomes" id="UP000236454"/>
    </source>
</evidence>
<keyword evidence="6" id="KW-1185">Reference proteome</keyword>
<dbReference type="OrthoDB" id="9809670at2"/>
<evidence type="ECO:0000259" key="4">
    <source>
        <dbReference type="Pfam" id="PF06580"/>
    </source>
</evidence>
<dbReference type="Gene3D" id="2.60.40.10">
    <property type="entry name" value="Immunoglobulins"/>
    <property type="match status" value="1"/>
</dbReference>
<dbReference type="Pfam" id="PF06580">
    <property type="entry name" value="His_kinase"/>
    <property type="match status" value="1"/>
</dbReference>
<gene>
    <name evidence="5" type="ORF">SAMN05216474_2970</name>
</gene>
<name>A0A1I7BPJ7_9FLAO</name>
<feature type="chain" id="PRO_5014627862" evidence="3">
    <location>
        <begin position="21"/>
        <end position="985"/>
    </location>
</feature>
<evidence type="ECO:0000256" key="3">
    <source>
        <dbReference type="SAM" id="SignalP"/>
    </source>
</evidence>
<dbReference type="InterPro" id="IPR036890">
    <property type="entry name" value="HATPase_C_sf"/>
</dbReference>
<keyword evidence="1" id="KW-0175">Coiled coil</keyword>
<feature type="coiled-coil region" evidence="1">
    <location>
        <begin position="755"/>
        <end position="788"/>
    </location>
</feature>
<dbReference type="InterPro" id="IPR013783">
    <property type="entry name" value="Ig-like_fold"/>
</dbReference>
<accession>A0A1I7BPJ7</accession>
<dbReference type="InterPro" id="IPR011110">
    <property type="entry name" value="Reg_prop"/>
</dbReference>
<keyword evidence="2" id="KW-1133">Transmembrane helix</keyword>
<proteinExistence type="predicted"/>
<dbReference type="GO" id="GO:0000155">
    <property type="term" value="F:phosphorelay sensor kinase activity"/>
    <property type="evidence" value="ECO:0007669"/>
    <property type="project" value="InterPro"/>
</dbReference>
<sequence>MMKNIFLACFGILFTFLVNGQQLNFTNFSVSEGLAQSQVYSMLETDGGELIIATQGGGVSVFDGKNFTTISKNNGLLSNNVNILYPYRDSILIGTDKGLSVYFNKQIIRSLPLVAQVSSIHKKGTAYLIGTTNGVFLLKEGKTYQQKNVQLYHKKVTGFFSDSLNQYWVTTTEGVYNLSNPFKRITTTQGLPTNVIACVTESDDYIYLGTEGHGVVTLNKGLQVIADKSFNRKLSVSSLLIDSQNKIWVGTQNQGVFRINKKQIDHYTLNEGLPSNYVKSFHEDHWGNIWIGSFGGGLSRFTETQFVHFDNYSGLSSDYILHLVAIKENKVWASTGTGGISLIGPNRIHNLTKDDQGRTLNRIPVFDIDKNENAWVFEEEKGLAYISFYNGRFGFQRINTDYKLSKINDVKIYNNDIYVATQDKGILKAKLSGSKRSLRFERIELLFDNTGQNILLLQFDPQGNLWFVDERKGLAKLSRNELLYIDNTIDLDIRSITFNKTTPVLGTSNGLYTIEGTHLLKWKNNQRLSSENIYQVAVDKDLNLWVGSEQGLDKISTFFGAPNFQHYGPREGFQGLETTRNAVDVDPNGNLWFGTVKGIEKYAKKSYVRKKIAPLLSVQDIRIGYVPIEQTEYFYFVKDGLQETDSLILPFDKKPIEIELKALDLSTAQGANFTHFLEGYDEMWAPITKRNTILFNNLPPGDYILRYKTGNSQAWTPVRSIRLIITPPFYSAWWFVLLVVLGIIGFIYLIFRIALERLRKNNAALKEKLEMERNLVELEQKALRLQMNPHFVFNVLQSIQEQIIKDDKNKARLVIAKFAKLMRSILENSREKYISIEEELNTVEHYMKLEQLIKSLDFTYDIEVDDELDVNEEIIPPLLIQPFIENAIIHGFKHIKRAPHIAIKVMLETDNNILITIDDNGCGRQKSQSTKSQVDHLHKSLALQVTQERLSILDQSKNDKPLFAIIDKEENGEAMGTRIELRIGI</sequence>
<dbReference type="InterPro" id="IPR010559">
    <property type="entry name" value="Sig_transdc_His_kin_internal"/>
</dbReference>
<protein>
    <submittedName>
        <fullName evidence="5">Two component regulator propeller</fullName>
    </submittedName>
</protein>
<dbReference type="RefSeq" id="WP_090252613.1">
    <property type="nucleotide sequence ID" value="NZ_FPAS01000006.1"/>
</dbReference>
<dbReference type="GO" id="GO:0016020">
    <property type="term" value="C:membrane"/>
    <property type="evidence" value="ECO:0007669"/>
    <property type="project" value="InterPro"/>
</dbReference>
<keyword evidence="3" id="KW-0732">Signal</keyword>
<dbReference type="SUPFAM" id="SSF55874">
    <property type="entry name" value="ATPase domain of HSP90 chaperone/DNA topoisomerase II/histidine kinase"/>
    <property type="match status" value="1"/>
</dbReference>
<dbReference type="STRING" id="477690.SAMN05216474_2970"/>
<dbReference type="AlphaFoldDB" id="A0A1I7BPJ7"/>
<evidence type="ECO:0000256" key="2">
    <source>
        <dbReference type="SAM" id="Phobius"/>
    </source>
</evidence>
<dbReference type="EMBL" id="FPAS01000006">
    <property type="protein sequence ID" value="SFT89092.1"/>
    <property type="molecule type" value="Genomic_DNA"/>
</dbReference>
<keyword evidence="2" id="KW-0472">Membrane</keyword>
<organism evidence="5 6">
    <name type="scientific">Lishizhenia tianjinensis</name>
    <dbReference type="NCBI Taxonomy" id="477690"/>
    <lineage>
        <taxon>Bacteria</taxon>
        <taxon>Pseudomonadati</taxon>
        <taxon>Bacteroidota</taxon>
        <taxon>Flavobacteriia</taxon>
        <taxon>Flavobacteriales</taxon>
        <taxon>Crocinitomicaceae</taxon>
        <taxon>Lishizhenia</taxon>
    </lineage>
</organism>
<dbReference type="PANTHER" id="PTHR34220">
    <property type="entry name" value="SENSOR HISTIDINE KINASE YPDA"/>
    <property type="match status" value="1"/>
</dbReference>
<keyword evidence="2" id="KW-0812">Transmembrane</keyword>
<dbReference type="PANTHER" id="PTHR34220:SF7">
    <property type="entry name" value="SENSOR HISTIDINE KINASE YPDA"/>
    <property type="match status" value="1"/>
</dbReference>
<feature type="domain" description="Signal transduction histidine kinase internal region" evidence="4">
    <location>
        <begin position="779"/>
        <end position="852"/>
    </location>
</feature>
<dbReference type="InterPro" id="IPR050640">
    <property type="entry name" value="Bact_2-comp_sensor_kinase"/>
</dbReference>
<dbReference type="Pfam" id="PF07494">
    <property type="entry name" value="Reg_prop"/>
    <property type="match status" value="1"/>
</dbReference>
<dbReference type="Proteomes" id="UP000236454">
    <property type="component" value="Unassembled WGS sequence"/>
</dbReference>
<evidence type="ECO:0000313" key="5">
    <source>
        <dbReference type="EMBL" id="SFT89092.1"/>
    </source>
</evidence>
<dbReference type="Gene3D" id="3.30.565.10">
    <property type="entry name" value="Histidine kinase-like ATPase, C-terminal domain"/>
    <property type="match status" value="1"/>
</dbReference>
<reference evidence="5 6" key="1">
    <citation type="submission" date="2016-10" db="EMBL/GenBank/DDBJ databases">
        <authorList>
            <person name="de Groot N.N."/>
        </authorList>
    </citation>
    <scope>NUCLEOTIDE SEQUENCE [LARGE SCALE GENOMIC DNA]</scope>
    <source>
        <strain evidence="5 6">CGMCC 1.7005</strain>
    </source>
</reference>
<dbReference type="InterPro" id="IPR015943">
    <property type="entry name" value="WD40/YVTN_repeat-like_dom_sf"/>
</dbReference>
<dbReference type="SUPFAM" id="SSF101898">
    <property type="entry name" value="NHL repeat"/>
    <property type="match status" value="1"/>
</dbReference>
<feature type="transmembrane region" description="Helical" evidence="2">
    <location>
        <begin position="732"/>
        <end position="751"/>
    </location>
</feature>